<dbReference type="AlphaFoldDB" id="A9URZ1"/>
<dbReference type="Proteomes" id="UP000001357">
    <property type="component" value="Unassembled WGS sequence"/>
</dbReference>
<dbReference type="InterPro" id="IPR046341">
    <property type="entry name" value="SET_dom_sf"/>
</dbReference>
<organism evidence="3 4">
    <name type="scientific">Monosiga brevicollis</name>
    <name type="common">Choanoflagellate</name>
    <dbReference type="NCBI Taxonomy" id="81824"/>
    <lineage>
        <taxon>Eukaryota</taxon>
        <taxon>Choanoflagellata</taxon>
        <taxon>Craspedida</taxon>
        <taxon>Salpingoecidae</taxon>
        <taxon>Monosiga</taxon>
    </lineage>
</organism>
<feature type="region of interest" description="Disordered" evidence="1">
    <location>
        <begin position="109"/>
        <end position="169"/>
    </location>
</feature>
<accession>A9URZ1</accession>
<dbReference type="RefSeq" id="XP_001742975.1">
    <property type="nucleotide sequence ID" value="XM_001742923.1"/>
</dbReference>
<dbReference type="FunCoup" id="A9URZ1">
    <property type="interactions" value="281"/>
</dbReference>
<dbReference type="Gene3D" id="2.170.270.10">
    <property type="entry name" value="SET domain"/>
    <property type="match status" value="1"/>
</dbReference>
<dbReference type="eggNOG" id="KOG1079">
    <property type="taxonomic scope" value="Eukaryota"/>
</dbReference>
<dbReference type="GO" id="GO:0005634">
    <property type="term" value="C:nucleus"/>
    <property type="evidence" value="ECO:0000318"/>
    <property type="project" value="GO_Central"/>
</dbReference>
<proteinExistence type="predicted"/>
<dbReference type="PROSITE" id="PS50280">
    <property type="entry name" value="SET"/>
    <property type="match status" value="1"/>
</dbReference>
<dbReference type="SUPFAM" id="SSF82199">
    <property type="entry name" value="SET domain"/>
    <property type="match status" value="1"/>
</dbReference>
<sequence length="437" mass="47825">MASASPPAAVAMADEAKLQKIELEDGSWMRGRLENGELQGRVEHFMADGTRRICTYVEGAMHGTQELLDGDGSLLSIMTFEHDQLQGRCELPLEDGGRIIAYIDASVEEQTEADDKQEMEGAKSGGDTAQVTNVEQERARGEQSKESSVEDEEDEEDEEEEEEEEDSMAALPEWLTCQIGAYIYPGQVCALIGRFHGGRLVCGHAGSVAEAEELINAAVVGRGHVALARWSCGCPCVGRQLPVYFGEAVSSTTIAERPLQPDPLEQAMVNVRPSLLPASGEGLFTSKPATAGTIVAFYSGVRVAQDEVDQRDWDETDYTLSVDDDCCVDVPPVYRSLGIYCATLGHKANHSFDQQNAQYEPCWHPRFGPIKCLRLLKDLAAGEEVYVHYDYEVGQILAEYGRAPPTTEPADAPQWFLEQLHRHLKATKVVGSATGPE</sequence>
<dbReference type="InterPro" id="IPR044436">
    <property type="entry name" value="SETD7_SET"/>
</dbReference>
<dbReference type="GO" id="GO:0016279">
    <property type="term" value="F:protein-lysine N-methyltransferase activity"/>
    <property type="evidence" value="ECO:0000318"/>
    <property type="project" value="GO_Central"/>
</dbReference>
<dbReference type="STRING" id="81824.A9URZ1"/>
<keyword evidence="4" id="KW-1185">Reference proteome</keyword>
<dbReference type="InterPro" id="IPR001214">
    <property type="entry name" value="SET_dom"/>
</dbReference>
<dbReference type="GeneID" id="5888531"/>
<dbReference type="KEGG" id="mbr:MONBRDRAFT_17496"/>
<dbReference type="PANTHER" id="PTHR46820:SF1">
    <property type="entry name" value="HISTONE-LYSINE N-METHYLTRANSFERASE SETD7"/>
    <property type="match status" value="1"/>
</dbReference>
<feature type="compositionally biased region" description="Basic and acidic residues" evidence="1">
    <location>
        <begin position="135"/>
        <end position="148"/>
    </location>
</feature>
<reference evidence="3 4" key="1">
    <citation type="journal article" date="2008" name="Nature">
        <title>The genome of the choanoflagellate Monosiga brevicollis and the origin of metazoans.</title>
        <authorList>
            <consortium name="JGI Sequencing"/>
            <person name="King N."/>
            <person name="Westbrook M.J."/>
            <person name="Young S.L."/>
            <person name="Kuo A."/>
            <person name="Abedin M."/>
            <person name="Chapman J."/>
            <person name="Fairclough S."/>
            <person name="Hellsten U."/>
            <person name="Isogai Y."/>
            <person name="Letunic I."/>
            <person name="Marr M."/>
            <person name="Pincus D."/>
            <person name="Putnam N."/>
            <person name="Rokas A."/>
            <person name="Wright K.J."/>
            <person name="Zuzow R."/>
            <person name="Dirks W."/>
            <person name="Good M."/>
            <person name="Goodstein D."/>
            <person name="Lemons D."/>
            <person name="Li W."/>
            <person name="Lyons J.B."/>
            <person name="Morris A."/>
            <person name="Nichols S."/>
            <person name="Richter D.J."/>
            <person name="Salamov A."/>
            <person name="Bork P."/>
            <person name="Lim W.A."/>
            <person name="Manning G."/>
            <person name="Miller W.T."/>
            <person name="McGinnis W."/>
            <person name="Shapiro H."/>
            <person name="Tjian R."/>
            <person name="Grigoriev I.V."/>
            <person name="Rokhsar D."/>
        </authorList>
    </citation>
    <scope>NUCLEOTIDE SEQUENCE [LARGE SCALE GENOMIC DNA]</scope>
    <source>
        <strain evidence="4">MX1 / ATCC 50154</strain>
    </source>
</reference>
<dbReference type="InParanoid" id="A9URZ1"/>
<dbReference type="Gene3D" id="2.20.110.10">
    <property type="entry name" value="Histone H3 K4-specific methyltransferase SET7/9 N-terminal domain"/>
    <property type="match status" value="1"/>
</dbReference>
<dbReference type="CDD" id="cd10530">
    <property type="entry name" value="SET_SETD7"/>
    <property type="match status" value="1"/>
</dbReference>
<dbReference type="GO" id="GO:0005694">
    <property type="term" value="C:chromosome"/>
    <property type="evidence" value="ECO:0000318"/>
    <property type="project" value="GO_Central"/>
</dbReference>
<dbReference type="PANTHER" id="PTHR46820">
    <property type="entry name" value="HISTONE-LYSINE N-METHYLTRANSFERASE SETD7"/>
    <property type="match status" value="1"/>
</dbReference>
<dbReference type="GO" id="GO:0045893">
    <property type="term" value="P:positive regulation of DNA-templated transcription"/>
    <property type="evidence" value="ECO:0000318"/>
    <property type="project" value="GO_Central"/>
</dbReference>
<evidence type="ECO:0000256" key="1">
    <source>
        <dbReference type="SAM" id="MobiDB-lite"/>
    </source>
</evidence>
<gene>
    <name evidence="3" type="ORF">MONBRDRAFT_17496</name>
</gene>
<dbReference type="GO" id="GO:0070828">
    <property type="term" value="P:heterochromatin organization"/>
    <property type="evidence" value="ECO:0000318"/>
    <property type="project" value="GO_Central"/>
</dbReference>
<dbReference type="Pfam" id="PF00856">
    <property type="entry name" value="SET"/>
    <property type="match status" value="1"/>
</dbReference>
<evidence type="ECO:0000313" key="4">
    <source>
        <dbReference type="Proteomes" id="UP000001357"/>
    </source>
</evidence>
<evidence type="ECO:0000259" key="2">
    <source>
        <dbReference type="PROSITE" id="PS50280"/>
    </source>
</evidence>
<name>A9URZ1_MONBE</name>
<feature type="domain" description="SET" evidence="2">
    <location>
        <begin position="262"/>
        <end position="390"/>
    </location>
</feature>
<evidence type="ECO:0000313" key="3">
    <source>
        <dbReference type="EMBL" id="EDQ91689.1"/>
    </source>
</evidence>
<dbReference type="SUPFAM" id="SSF82185">
    <property type="entry name" value="Histone H3 K4-specific methyltransferase SET7/9 N-terminal domain"/>
    <property type="match status" value="1"/>
</dbReference>
<protein>
    <recommendedName>
        <fullName evidence="2">SET domain-containing protein</fullName>
    </recommendedName>
</protein>
<dbReference type="EMBL" id="CH991544">
    <property type="protein sequence ID" value="EDQ91689.1"/>
    <property type="molecule type" value="Genomic_DNA"/>
</dbReference>
<dbReference type="GO" id="GO:0140938">
    <property type="term" value="F:histone H3 methyltransferase activity"/>
    <property type="evidence" value="ECO:0000318"/>
    <property type="project" value="GO_Central"/>
</dbReference>
<feature type="compositionally biased region" description="Acidic residues" evidence="1">
    <location>
        <begin position="149"/>
        <end position="167"/>
    </location>
</feature>